<accession>A0A9K3NLK7</accession>
<keyword evidence="1" id="KW-1133">Transmembrane helix</keyword>
<evidence type="ECO:0000313" key="2">
    <source>
        <dbReference type="EMBL" id="KAF5804799.1"/>
    </source>
</evidence>
<keyword evidence="1" id="KW-0812">Transmembrane</keyword>
<dbReference type="AlphaFoldDB" id="A0A9K3NLK7"/>
<reference evidence="2" key="1">
    <citation type="journal article" date="2017" name="Nature">
        <title>The sunflower genome provides insights into oil metabolism, flowering and Asterid evolution.</title>
        <authorList>
            <person name="Badouin H."/>
            <person name="Gouzy J."/>
            <person name="Grassa C.J."/>
            <person name="Murat F."/>
            <person name="Staton S.E."/>
            <person name="Cottret L."/>
            <person name="Lelandais-Briere C."/>
            <person name="Owens G.L."/>
            <person name="Carrere S."/>
            <person name="Mayjonade B."/>
            <person name="Legrand L."/>
            <person name="Gill N."/>
            <person name="Kane N.C."/>
            <person name="Bowers J.E."/>
            <person name="Hubner S."/>
            <person name="Bellec A."/>
            <person name="Berard A."/>
            <person name="Berges H."/>
            <person name="Blanchet N."/>
            <person name="Boniface M.C."/>
            <person name="Brunel D."/>
            <person name="Catrice O."/>
            <person name="Chaidir N."/>
            <person name="Claudel C."/>
            <person name="Donnadieu C."/>
            <person name="Faraut T."/>
            <person name="Fievet G."/>
            <person name="Helmstetter N."/>
            <person name="King M."/>
            <person name="Knapp S.J."/>
            <person name="Lai Z."/>
            <person name="Le Paslier M.C."/>
            <person name="Lippi Y."/>
            <person name="Lorenzon L."/>
            <person name="Mandel J.R."/>
            <person name="Marage G."/>
            <person name="Marchand G."/>
            <person name="Marquand E."/>
            <person name="Bret-Mestries E."/>
            <person name="Morien E."/>
            <person name="Nambeesan S."/>
            <person name="Nguyen T."/>
            <person name="Pegot-Espagnet P."/>
            <person name="Pouilly N."/>
            <person name="Raftis F."/>
            <person name="Sallet E."/>
            <person name="Schiex T."/>
            <person name="Thomas J."/>
            <person name="Vandecasteele C."/>
            <person name="Vares D."/>
            <person name="Vear F."/>
            <person name="Vautrin S."/>
            <person name="Crespi M."/>
            <person name="Mangin B."/>
            <person name="Burke J.M."/>
            <person name="Salse J."/>
            <person name="Munos S."/>
            <person name="Vincourt P."/>
            <person name="Rieseberg L.H."/>
            <person name="Langlade N.B."/>
        </authorList>
    </citation>
    <scope>NUCLEOTIDE SEQUENCE</scope>
    <source>
        <tissue evidence="2">Leaves</tissue>
    </source>
</reference>
<organism evidence="2 3">
    <name type="scientific">Helianthus annuus</name>
    <name type="common">Common sunflower</name>
    <dbReference type="NCBI Taxonomy" id="4232"/>
    <lineage>
        <taxon>Eukaryota</taxon>
        <taxon>Viridiplantae</taxon>
        <taxon>Streptophyta</taxon>
        <taxon>Embryophyta</taxon>
        <taxon>Tracheophyta</taxon>
        <taxon>Spermatophyta</taxon>
        <taxon>Magnoliopsida</taxon>
        <taxon>eudicotyledons</taxon>
        <taxon>Gunneridae</taxon>
        <taxon>Pentapetalae</taxon>
        <taxon>asterids</taxon>
        <taxon>campanulids</taxon>
        <taxon>Asterales</taxon>
        <taxon>Asteraceae</taxon>
        <taxon>Asteroideae</taxon>
        <taxon>Heliantheae alliance</taxon>
        <taxon>Heliantheae</taxon>
        <taxon>Helianthus</taxon>
    </lineage>
</organism>
<dbReference type="Gramene" id="mRNA:HanXRQr2_Chr05g0201381">
    <property type="protein sequence ID" value="CDS:HanXRQr2_Chr05g0201381.1"/>
    <property type="gene ID" value="HanXRQr2_Chr05g0201381"/>
</dbReference>
<dbReference type="EMBL" id="MNCJ02000320">
    <property type="protein sequence ID" value="KAF5804799.1"/>
    <property type="molecule type" value="Genomic_DNA"/>
</dbReference>
<keyword evidence="1" id="KW-0472">Membrane</keyword>
<name>A0A9K3NLK7_HELAN</name>
<gene>
    <name evidence="2" type="ORF">HanXRQr2_Chr05g0201381</name>
</gene>
<feature type="transmembrane region" description="Helical" evidence="1">
    <location>
        <begin position="6"/>
        <end position="32"/>
    </location>
</feature>
<proteinExistence type="predicted"/>
<protein>
    <submittedName>
        <fullName evidence="2">Uncharacterized protein</fullName>
    </submittedName>
</protein>
<reference evidence="2" key="2">
    <citation type="submission" date="2020-06" db="EMBL/GenBank/DDBJ databases">
        <title>Helianthus annuus Genome sequencing and assembly Release 2.</title>
        <authorList>
            <person name="Gouzy J."/>
            <person name="Langlade N."/>
            <person name="Munos S."/>
        </authorList>
    </citation>
    <scope>NUCLEOTIDE SEQUENCE</scope>
    <source>
        <tissue evidence="2">Leaves</tissue>
    </source>
</reference>
<evidence type="ECO:0000313" key="3">
    <source>
        <dbReference type="Proteomes" id="UP000215914"/>
    </source>
</evidence>
<comment type="caution">
    <text evidence="2">The sequence shown here is derived from an EMBL/GenBank/DDBJ whole genome shotgun (WGS) entry which is preliminary data.</text>
</comment>
<evidence type="ECO:0000256" key="1">
    <source>
        <dbReference type="SAM" id="Phobius"/>
    </source>
</evidence>
<dbReference type="Proteomes" id="UP000215914">
    <property type="component" value="Unassembled WGS sequence"/>
</dbReference>
<keyword evidence="3" id="KW-1185">Reference proteome</keyword>
<sequence>MCQLTLKMLVIIILVTHALNMVFTMGLVIIALKEKVYINNMPWIIRLDSTVNLVF</sequence>